<dbReference type="PROSITE" id="PS00866">
    <property type="entry name" value="CPSASE_1"/>
    <property type="match status" value="1"/>
</dbReference>
<keyword evidence="2 10" id="KW-0436">Ligase</keyword>
<dbReference type="PANTHER" id="PTHR18866:SF33">
    <property type="entry name" value="METHYLCROTONOYL-COA CARBOXYLASE SUBUNIT ALPHA, MITOCHONDRIAL-RELATED"/>
    <property type="match status" value="1"/>
</dbReference>
<evidence type="ECO:0000313" key="11">
    <source>
        <dbReference type="Proteomes" id="UP000823915"/>
    </source>
</evidence>
<sequence>MFTKILIANRGEIAIRIIRACKEMGISTVAVYSEADRESLHVALADEAICIGGPRADDSYLNGERIVSAALATHAQAIHPGYGFLSENAGFAALCKEHGVVFIGPPAEVISNMGDKDAARRLMKQNNVPTTPGTDILRNAQEAKEAAANIGYPVLIKASAGGGGKGIRLIEREEDMERAFETASSEAQKAFGDGRMYMEKYLDPVKHIEVQLLADEEGNIVCLGERECSIQRNNQKLIEESPSPGVSPEIRRELMATAARAAKASGYVNAGTVEFLMDKDKNFYFMEMNTRLQVEHPVSELVTGIDIVKWQIRIAAGVPLDFTQEDIHVQGAAIECRINAKGPGKVGFFHTPGGPWVRFDTFLYQGYEIPPYYDSMLGKMIVYSSTREEAIRKMTAALSELVIGGTLNNIEDQIDIIRDERFKKGDYYTDFMKHFQRPGQ</sequence>
<evidence type="ECO:0000256" key="7">
    <source>
        <dbReference type="PROSITE-ProRule" id="PRU00409"/>
    </source>
</evidence>
<dbReference type="InterPro" id="IPR005479">
    <property type="entry name" value="CPAse_ATP-bd"/>
</dbReference>
<dbReference type="SUPFAM" id="SSF56059">
    <property type="entry name" value="Glutathione synthetase ATP-binding domain-like"/>
    <property type="match status" value="1"/>
</dbReference>
<protein>
    <recommendedName>
        <fullName evidence="1">biotin carboxylase</fullName>
        <ecNumber evidence="1">6.3.4.14</ecNumber>
    </recommendedName>
</protein>
<evidence type="ECO:0000256" key="4">
    <source>
        <dbReference type="ARBA" id="ARBA00022840"/>
    </source>
</evidence>
<dbReference type="Proteomes" id="UP000823915">
    <property type="component" value="Unassembled WGS sequence"/>
</dbReference>
<dbReference type="InterPro" id="IPR011054">
    <property type="entry name" value="Rudment_hybrid_motif"/>
</dbReference>
<dbReference type="InterPro" id="IPR011761">
    <property type="entry name" value="ATP-grasp"/>
</dbReference>
<dbReference type="InterPro" id="IPR050856">
    <property type="entry name" value="Biotin_carboxylase_complex"/>
</dbReference>
<dbReference type="SMART" id="SM00878">
    <property type="entry name" value="Biotin_carb_C"/>
    <property type="match status" value="1"/>
</dbReference>
<evidence type="ECO:0000256" key="2">
    <source>
        <dbReference type="ARBA" id="ARBA00022598"/>
    </source>
</evidence>
<dbReference type="SUPFAM" id="SSF52440">
    <property type="entry name" value="PreATP-grasp domain"/>
    <property type="match status" value="1"/>
</dbReference>
<dbReference type="FunFam" id="3.30.1490.20:FF:000018">
    <property type="entry name" value="Biotin carboxylase"/>
    <property type="match status" value="1"/>
</dbReference>
<dbReference type="InterPro" id="IPR005481">
    <property type="entry name" value="BC-like_N"/>
</dbReference>
<evidence type="ECO:0000313" key="10">
    <source>
        <dbReference type="EMBL" id="HIY26457.1"/>
    </source>
</evidence>
<dbReference type="NCBIfam" id="NF006367">
    <property type="entry name" value="PRK08591.1"/>
    <property type="match status" value="1"/>
</dbReference>
<feature type="domain" description="ATP-grasp" evidence="8">
    <location>
        <begin position="120"/>
        <end position="316"/>
    </location>
</feature>
<gene>
    <name evidence="10" type="primary">accC</name>
    <name evidence="10" type="ORF">H9838_04685</name>
</gene>
<dbReference type="EC" id="6.3.4.14" evidence="1"/>
<dbReference type="EMBL" id="DXDU01000076">
    <property type="protein sequence ID" value="HIY26457.1"/>
    <property type="molecule type" value="Genomic_DNA"/>
</dbReference>
<evidence type="ECO:0000256" key="1">
    <source>
        <dbReference type="ARBA" id="ARBA00013263"/>
    </source>
</evidence>
<comment type="caution">
    <text evidence="10">The sequence shown here is derived from an EMBL/GenBank/DDBJ whole genome shotgun (WGS) entry which is preliminary data.</text>
</comment>
<dbReference type="Pfam" id="PF02786">
    <property type="entry name" value="CPSase_L_D2"/>
    <property type="match status" value="1"/>
</dbReference>
<dbReference type="GO" id="GO:0004075">
    <property type="term" value="F:biotin carboxylase activity"/>
    <property type="evidence" value="ECO:0007669"/>
    <property type="project" value="UniProtKB-EC"/>
</dbReference>
<dbReference type="Gene3D" id="3.30.470.20">
    <property type="entry name" value="ATP-grasp fold, B domain"/>
    <property type="match status" value="1"/>
</dbReference>
<dbReference type="NCBIfam" id="TIGR00514">
    <property type="entry name" value="accC"/>
    <property type="match status" value="1"/>
</dbReference>
<dbReference type="PROSITE" id="PS50979">
    <property type="entry name" value="BC"/>
    <property type="match status" value="1"/>
</dbReference>
<name>A0A9D2C1H1_9FIRM</name>
<dbReference type="Pfam" id="PF02785">
    <property type="entry name" value="Biotin_carb_C"/>
    <property type="match status" value="1"/>
</dbReference>
<evidence type="ECO:0000259" key="9">
    <source>
        <dbReference type="PROSITE" id="PS50979"/>
    </source>
</evidence>
<keyword evidence="5" id="KW-0460">Magnesium</keyword>
<keyword evidence="4 7" id="KW-0067">ATP-binding</keyword>
<dbReference type="GO" id="GO:0046872">
    <property type="term" value="F:metal ion binding"/>
    <property type="evidence" value="ECO:0007669"/>
    <property type="project" value="InterPro"/>
</dbReference>
<dbReference type="InterPro" id="IPR005482">
    <property type="entry name" value="Biotin_COase_C"/>
</dbReference>
<evidence type="ECO:0000256" key="3">
    <source>
        <dbReference type="ARBA" id="ARBA00022741"/>
    </source>
</evidence>
<dbReference type="SUPFAM" id="SSF51246">
    <property type="entry name" value="Rudiment single hybrid motif"/>
    <property type="match status" value="1"/>
</dbReference>
<dbReference type="FunFam" id="3.40.50.20:FF:000010">
    <property type="entry name" value="Propionyl-CoA carboxylase subunit alpha"/>
    <property type="match status" value="1"/>
</dbReference>
<dbReference type="PANTHER" id="PTHR18866">
    <property type="entry name" value="CARBOXYLASE:PYRUVATE/ACETYL-COA/PROPIONYL-COA CARBOXYLASE"/>
    <property type="match status" value="1"/>
</dbReference>
<keyword evidence="3 7" id="KW-0547">Nucleotide-binding</keyword>
<reference evidence="10" key="2">
    <citation type="submission" date="2021-04" db="EMBL/GenBank/DDBJ databases">
        <authorList>
            <person name="Gilroy R."/>
        </authorList>
    </citation>
    <scope>NUCLEOTIDE SEQUENCE</scope>
    <source>
        <strain evidence="10">1282</strain>
    </source>
</reference>
<evidence type="ECO:0000256" key="5">
    <source>
        <dbReference type="ARBA" id="ARBA00022842"/>
    </source>
</evidence>
<accession>A0A9D2C1H1</accession>
<evidence type="ECO:0000259" key="8">
    <source>
        <dbReference type="PROSITE" id="PS50975"/>
    </source>
</evidence>
<dbReference type="GO" id="GO:0005524">
    <property type="term" value="F:ATP binding"/>
    <property type="evidence" value="ECO:0007669"/>
    <property type="project" value="UniProtKB-UniRule"/>
</dbReference>
<dbReference type="AlphaFoldDB" id="A0A9D2C1H1"/>
<organism evidence="10 11">
    <name type="scientific">Candidatus Acutalibacter pullistercoris</name>
    <dbReference type="NCBI Taxonomy" id="2838418"/>
    <lineage>
        <taxon>Bacteria</taxon>
        <taxon>Bacillati</taxon>
        <taxon>Bacillota</taxon>
        <taxon>Clostridia</taxon>
        <taxon>Eubacteriales</taxon>
        <taxon>Acutalibacteraceae</taxon>
        <taxon>Acutalibacter</taxon>
    </lineage>
</organism>
<dbReference type="InterPro" id="IPR004549">
    <property type="entry name" value="Acetyl_CoA_COase_biotin_COase"/>
</dbReference>
<evidence type="ECO:0000256" key="6">
    <source>
        <dbReference type="ARBA" id="ARBA00023267"/>
    </source>
</evidence>
<proteinExistence type="predicted"/>
<dbReference type="InterPro" id="IPR016185">
    <property type="entry name" value="PreATP-grasp_dom_sf"/>
</dbReference>
<dbReference type="InterPro" id="IPR011764">
    <property type="entry name" value="Biotin_carboxylation_dom"/>
</dbReference>
<dbReference type="PROSITE" id="PS00867">
    <property type="entry name" value="CPSASE_2"/>
    <property type="match status" value="1"/>
</dbReference>
<feature type="domain" description="Biotin carboxylation" evidence="9">
    <location>
        <begin position="1"/>
        <end position="437"/>
    </location>
</feature>
<keyword evidence="6" id="KW-0092">Biotin</keyword>
<dbReference type="PROSITE" id="PS50975">
    <property type="entry name" value="ATP_GRASP"/>
    <property type="match status" value="1"/>
</dbReference>
<dbReference type="Pfam" id="PF00289">
    <property type="entry name" value="Biotin_carb_N"/>
    <property type="match status" value="1"/>
</dbReference>
<reference evidence="10" key="1">
    <citation type="journal article" date="2021" name="PeerJ">
        <title>Extensive microbial diversity within the chicken gut microbiome revealed by metagenomics and culture.</title>
        <authorList>
            <person name="Gilroy R."/>
            <person name="Ravi A."/>
            <person name="Getino M."/>
            <person name="Pursley I."/>
            <person name="Horton D.L."/>
            <person name="Alikhan N.F."/>
            <person name="Baker D."/>
            <person name="Gharbi K."/>
            <person name="Hall N."/>
            <person name="Watson M."/>
            <person name="Adriaenssens E.M."/>
            <person name="Foster-Nyarko E."/>
            <person name="Jarju S."/>
            <person name="Secka A."/>
            <person name="Antonio M."/>
            <person name="Oren A."/>
            <person name="Chaudhuri R.R."/>
            <person name="La Ragione R."/>
            <person name="Hildebrand F."/>
            <person name="Pallen M.J."/>
        </authorList>
    </citation>
    <scope>NUCLEOTIDE SEQUENCE</scope>
    <source>
        <strain evidence="10">1282</strain>
    </source>
</reference>